<dbReference type="NCBIfam" id="NF004846">
    <property type="entry name" value="PRK06197.1"/>
    <property type="match status" value="1"/>
</dbReference>
<accession>A0A4R8WT01</accession>
<evidence type="ECO:0000313" key="5">
    <source>
        <dbReference type="Proteomes" id="UP000298412"/>
    </source>
</evidence>
<dbReference type="PRINTS" id="PR00080">
    <property type="entry name" value="SDRFAMILY"/>
</dbReference>
<comment type="caution">
    <text evidence="4">The sequence shown here is derived from an EMBL/GenBank/DDBJ whole genome shotgun (WGS) entry which is preliminary data.</text>
</comment>
<dbReference type="PRINTS" id="PR00081">
    <property type="entry name" value="GDHRDH"/>
</dbReference>
<dbReference type="OrthoDB" id="4577644at2"/>
<dbReference type="RefSeq" id="WP_134566869.1">
    <property type="nucleotide sequence ID" value="NZ_SOFP01000045.1"/>
</dbReference>
<evidence type="ECO:0000313" key="4">
    <source>
        <dbReference type="EMBL" id="TFC15682.1"/>
    </source>
</evidence>
<evidence type="ECO:0000256" key="1">
    <source>
        <dbReference type="ARBA" id="ARBA00006484"/>
    </source>
</evidence>
<proteinExistence type="inferred from homology"/>
<dbReference type="GO" id="GO:0016491">
    <property type="term" value="F:oxidoreductase activity"/>
    <property type="evidence" value="ECO:0007669"/>
    <property type="project" value="UniProtKB-KW"/>
</dbReference>
<gene>
    <name evidence="4" type="ORF">E3O19_08290</name>
</gene>
<organism evidence="4 5">
    <name type="scientific">Cryobacterium algoritolerans</name>
    <dbReference type="NCBI Taxonomy" id="1259184"/>
    <lineage>
        <taxon>Bacteria</taxon>
        <taxon>Bacillati</taxon>
        <taxon>Actinomycetota</taxon>
        <taxon>Actinomycetes</taxon>
        <taxon>Micrococcales</taxon>
        <taxon>Microbacteriaceae</taxon>
        <taxon>Cryobacterium</taxon>
    </lineage>
</organism>
<comment type="similarity">
    <text evidence="1 3">Belongs to the short-chain dehydrogenases/reductases (SDR) family.</text>
</comment>
<evidence type="ECO:0000256" key="3">
    <source>
        <dbReference type="RuleBase" id="RU000363"/>
    </source>
</evidence>
<dbReference type="PANTHER" id="PTHR24320">
    <property type="entry name" value="RETINOL DEHYDROGENASE"/>
    <property type="match status" value="1"/>
</dbReference>
<evidence type="ECO:0000256" key="2">
    <source>
        <dbReference type="ARBA" id="ARBA00023002"/>
    </source>
</evidence>
<dbReference type="InterPro" id="IPR036291">
    <property type="entry name" value="NAD(P)-bd_dom_sf"/>
</dbReference>
<dbReference type="EMBL" id="SOFP01000045">
    <property type="protein sequence ID" value="TFC15682.1"/>
    <property type="molecule type" value="Genomic_DNA"/>
</dbReference>
<dbReference type="SUPFAM" id="SSF51735">
    <property type="entry name" value="NAD(P)-binding Rossmann-fold domains"/>
    <property type="match status" value="1"/>
</dbReference>
<dbReference type="NCBIfam" id="NF004513">
    <property type="entry name" value="PRK05854.1"/>
    <property type="match status" value="1"/>
</dbReference>
<dbReference type="Proteomes" id="UP000298412">
    <property type="component" value="Unassembled WGS sequence"/>
</dbReference>
<dbReference type="InterPro" id="IPR002347">
    <property type="entry name" value="SDR_fam"/>
</dbReference>
<protein>
    <submittedName>
        <fullName evidence="4">SDR family NAD(P)-dependent oxidoreductase</fullName>
    </submittedName>
</protein>
<keyword evidence="5" id="KW-1185">Reference proteome</keyword>
<sequence length="317" mass="33620">MVRRTPPSPGWSAADIPDLAGRTVIVTGANSGLGFVTASELARHGASVTLAVRDPDRGEVAAARIRAAAPDAWVQVRTLDLSSLASIHAFAGAWADEHVDGLDLLVNNAGIMNVPRRLTGDGFELQFGTNHLGHFALTGLLLGSLLRRPTARVVTVSSTLHRRGRMNFDDLMGEAKYSSWGAYGQSKLANLLFTSELARRADEAAAPLLALAAHPGYADTNLQSVGPSMRGSAFQRGVSALANRWLAQPAEMGALPSLYAATAPELAGNSFVGPDGRGEQRGHPRLVDRSLAAKNSADARRLWEESERLTGVRYAIG</sequence>
<dbReference type="Gene3D" id="3.40.50.720">
    <property type="entry name" value="NAD(P)-binding Rossmann-like Domain"/>
    <property type="match status" value="1"/>
</dbReference>
<name>A0A4R8WT01_9MICO</name>
<reference evidence="4 5" key="1">
    <citation type="submission" date="2019-03" db="EMBL/GenBank/DDBJ databases">
        <title>Genomics of glacier-inhabiting Cryobacterium strains.</title>
        <authorList>
            <person name="Liu Q."/>
            <person name="Xin Y.-H."/>
        </authorList>
    </citation>
    <scope>NUCLEOTIDE SEQUENCE [LARGE SCALE GENOMIC DNA]</scope>
    <source>
        <strain evidence="4 5">MDT1-3</strain>
    </source>
</reference>
<dbReference type="PANTHER" id="PTHR24320:SF148">
    <property type="entry name" value="NAD(P)-BINDING ROSSMANN-FOLD SUPERFAMILY PROTEIN"/>
    <property type="match status" value="1"/>
</dbReference>
<dbReference type="Pfam" id="PF00106">
    <property type="entry name" value="adh_short"/>
    <property type="match status" value="1"/>
</dbReference>
<keyword evidence="2" id="KW-0560">Oxidoreductase</keyword>
<dbReference type="AlphaFoldDB" id="A0A4R8WT01"/>